<dbReference type="RefSeq" id="WP_147079855.1">
    <property type="nucleotide sequence ID" value="NZ_VOQR01000001.1"/>
</dbReference>
<dbReference type="Pfam" id="PF03739">
    <property type="entry name" value="LptF_LptG"/>
    <property type="match status" value="1"/>
</dbReference>
<feature type="transmembrane region" description="Helical" evidence="6">
    <location>
        <begin position="309"/>
        <end position="326"/>
    </location>
</feature>
<feature type="transmembrane region" description="Helical" evidence="6">
    <location>
        <begin position="283"/>
        <end position="302"/>
    </location>
</feature>
<accession>A0A5C6UAZ3</accession>
<evidence type="ECO:0000256" key="1">
    <source>
        <dbReference type="ARBA" id="ARBA00004651"/>
    </source>
</evidence>
<name>A0A5C6UAZ3_9SPHN</name>
<evidence type="ECO:0000256" key="3">
    <source>
        <dbReference type="ARBA" id="ARBA00022692"/>
    </source>
</evidence>
<feature type="transmembrane region" description="Helical" evidence="6">
    <location>
        <begin position="338"/>
        <end position="361"/>
    </location>
</feature>
<proteinExistence type="predicted"/>
<keyword evidence="2" id="KW-1003">Cell membrane</keyword>
<dbReference type="InterPro" id="IPR005495">
    <property type="entry name" value="LptG/LptF_permease"/>
</dbReference>
<organism evidence="7 8">
    <name type="scientific">Sphingomonas ginsenosidivorax</name>
    <dbReference type="NCBI Taxonomy" id="862135"/>
    <lineage>
        <taxon>Bacteria</taxon>
        <taxon>Pseudomonadati</taxon>
        <taxon>Pseudomonadota</taxon>
        <taxon>Alphaproteobacteria</taxon>
        <taxon>Sphingomonadales</taxon>
        <taxon>Sphingomonadaceae</taxon>
        <taxon>Sphingomonas</taxon>
    </lineage>
</organism>
<dbReference type="PANTHER" id="PTHR33529">
    <property type="entry name" value="SLR0882 PROTEIN-RELATED"/>
    <property type="match status" value="1"/>
</dbReference>
<comment type="subcellular location">
    <subcellularLocation>
        <location evidence="1">Cell membrane</location>
        <topology evidence="1">Multi-pass membrane protein</topology>
    </subcellularLocation>
</comment>
<feature type="transmembrane region" description="Helical" evidence="6">
    <location>
        <begin position="69"/>
        <end position="87"/>
    </location>
</feature>
<evidence type="ECO:0000256" key="2">
    <source>
        <dbReference type="ARBA" id="ARBA00022475"/>
    </source>
</evidence>
<dbReference type="AlphaFoldDB" id="A0A5C6UAZ3"/>
<evidence type="ECO:0000313" key="7">
    <source>
        <dbReference type="EMBL" id="TXC70043.1"/>
    </source>
</evidence>
<keyword evidence="4 6" id="KW-1133">Transmembrane helix</keyword>
<comment type="caution">
    <text evidence="7">The sequence shown here is derived from an EMBL/GenBank/DDBJ whole genome shotgun (WGS) entry which is preliminary data.</text>
</comment>
<keyword evidence="8" id="KW-1185">Reference proteome</keyword>
<dbReference type="NCBIfam" id="TIGR04408">
    <property type="entry name" value="LptG_lptG"/>
    <property type="match status" value="1"/>
</dbReference>
<protein>
    <submittedName>
        <fullName evidence="7">LPS export ABC transporter permease LptG</fullName>
    </submittedName>
</protein>
<keyword evidence="5 6" id="KW-0472">Membrane</keyword>
<keyword evidence="3 6" id="KW-0812">Transmembrane</keyword>
<gene>
    <name evidence="7" type="primary">lptG</name>
    <name evidence="7" type="ORF">FSB78_03045</name>
</gene>
<dbReference type="PANTHER" id="PTHR33529:SF2">
    <property type="entry name" value="LIPOPOLYSACCHARIDE EXPORT SYSTEM PERMEASE PROTEIN LPTG"/>
    <property type="match status" value="1"/>
</dbReference>
<dbReference type="Proteomes" id="UP000321250">
    <property type="component" value="Unassembled WGS sequence"/>
</dbReference>
<dbReference type="GO" id="GO:0055085">
    <property type="term" value="P:transmembrane transport"/>
    <property type="evidence" value="ECO:0007669"/>
    <property type="project" value="InterPro"/>
</dbReference>
<feature type="transmembrane region" description="Helical" evidence="6">
    <location>
        <begin position="12"/>
        <end position="38"/>
    </location>
</feature>
<sequence length="365" mass="39052">MTFTSFFPSRTVAIYMARLFLVRTFAVLAALVLVLQALDLLSESGRILAFPGNGDAQVWHYVGLRVPQIIARFLPFSVLLGTILTLITMNQNSEIIALKGSGLSAHQVLAPLLVASMGIAVISFVFSDRVVARATATLDQWQKVDYGRLPIDRGDRTNVWVRDGDDLIEVAQIRGRGNAARLGGVTLYDRTGGNLVAVVHADHGRRVAGGWAIWPANRFDVAKGTVTQLGTAVVAKNVRPDQFTLSSVDADGLSFGALKSAIADLSDAGRPTKALEGSLWHKLSGPLSAVLMPLLGAVAAFGIARSGKLFIRAVIGMALGFAYFVADNFALAMGNLGAYPPFLAAWAPFLLFFLIGEAVLIRSEE</sequence>
<feature type="transmembrane region" description="Helical" evidence="6">
    <location>
        <begin position="108"/>
        <end position="126"/>
    </location>
</feature>
<evidence type="ECO:0000313" key="8">
    <source>
        <dbReference type="Proteomes" id="UP000321250"/>
    </source>
</evidence>
<evidence type="ECO:0000256" key="6">
    <source>
        <dbReference type="SAM" id="Phobius"/>
    </source>
</evidence>
<dbReference type="EMBL" id="VOQR01000001">
    <property type="protein sequence ID" value="TXC70043.1"/>
    <property type="molecule type" value="Genomic_DNA"/>
</dbReference>
<evidence type="ECO:0000256" key="5">
    <source>
        <dbReference type="ARBA" id="ARBA00023136"/>
    </source>
</evidence>
<reference evidence="7 8" key="1">
    <citation type="journal article" date="2013" name="Antonie Van Leeuwenhoek">
        <title>Sphingomonas ginsenosidivorax sp. nov., with the ability to transform ginsenosides.</title>
        <authorList>
            <person name="Jin X.F."/>
            <person name="Kim J.K."/>
            <person name="Liu Q.M."/>
            <person name="Kang M.S."/>
            <person name="He D."/>
            <person name="Jin F.X."/>
            <person name="Kim S.C."/>
            <person name="Im W.T."/>
        </authorList>
    </citation>
    <scope>NUCLEOTIDE SEQUENCE [LARGE SCALE GENOMIC DNA]</scope>
    <source>
        <strain evidence="7 8">KHI67</strain>
    </source>
</reference>
<dbReference type="OrthoDB" id="9798468at2"/>
<dbReference type="GO" id="GO:0043190">
    <property type="term" value="C:ATP-binding cassette (ABC) transporter complex"/>
    <property type="evidence" value="ECO:0007669"/>
    <property type="project" value="InterPro"/>
</dbReference>
<dbReference type="InterPro" id="IPR030923">
    <property type="entry name" value="LptG"/>
</dbReference>
<dbReference type="GO" id="GO:0015920">
    <property type="term" value="P:lipopolysaccharide transport"/>
    <property type="evidence" value="ECO:0007669"/>
    <property type="project" value="TreeGrafter"/>
</dbReference>
<evidence type="ECO:0000256" key="4">
    <source>
        <dbReference type="ARBA" id="ARBA00022989"/>
    </source>
</evidence>